<dbReference type="InterPro" id="IPR029071">
    <property type="entry name" value="Ubiquitin-like_domsf"/>
</dbReference>
<proteinExistence type="inferred from homology"/>
<protein>
    <recommendedName>
        <fullName evidence="5">UV excision repair protein RAD23</fullName>
    </recommendedName>
</protein>
<dbReference type="InterPro" id="IPR004806">
    <property type="entry name" value="Rad23"/>
</dbReference>
<dbReference type="NCBIfam" id="TIGR00601">
    <property type="entry name" value="rad23"/>
    <property type="match status" value="1"/>
</dbReference>
<evidence type="ECO:0000256" key="4">
    <source>
        <dbReference type="ARBA" id="ARBA00023242"/>
    </source>
</evidence>
<dbReference type="CDD" id="cd14427">
    <property type="entry name" value="UBA2_HR23A"/>
    <property type="match status" value="1"/>
</dbReference>
<dbReference type="GO" id="GO:0005654">
    <property type="term" value="C:nucleoplasm"/>
    <property type="evidence" value="ECO:0007669"/>
    <property type="project" value="TreeGrafter"/>
</dbReference>
<evidence type="ECO:0000313" key="9">
    <source>
        <dbReference type="Proteomes" id="UP000007801"/>
    </source>
</evidence>
<evidence type="ECO:0000256" key="3">
    <source>
        <dbReference type="ARBA" id="ARBA00023204"/>
    </source>
</evidence>
<comment type="similarity">
    <text evidence="5">Belongs to the RAD23 family.</text>
</comment>
<evidence type="ECO:0000259" key="7">
    <source>
        <dbReference type="PROSITE" id="PS50053"/>
    </source>
</evidence>
<dbReference type="SMART" id="SM00213">
    <property type="entry name" value="UBQ"/>
    <property type="match status" value="1"/>
</dbReference>
<dbReference type="SUPFAM" id="SSF54236">
    <property type="entry name" value="Ubiquitin-like"/>
    <property type="match status" value="1"/>
</dbReference>
<keyword evidence="4 5" id="KW-0539">Nucleus</keyword>
<dbReference type="STRING" id="7217.B3N237"/>
<dbReference type="InterPro" id="IPR015360">
    <property type="entry name" value="XPC-bd"/>
</dbReference>
<dbReference type="SUPFAM" id="SSF46934">
    <property type="entry name" value="UBA-like"/>
    <property type="match status" value="2"/>
</dbReference>
<dbReference type="InParanoid" id="B3N237"/>
<dbReference type="eggNOG" id="KOG0011">
    <property type="taxonomic scope" value="Eukaryota"/>
</dbReference>
<dbReference type="Pfam" id="PF00627">
    <property type="entry name" value="UBA"/>
    <property type="match status" value="2"/>
</dbReference>
<keyword evidence="3 5" id="KW-0234">DNA repair</keyword>
<evidence type="ECO:0000313" key="8">
    <source>
        <dbReference type="EMBL" id="EDV29941.2"/>
    </source>
</evidence>
<keyword evidence="2 5" id="KW-0227">DNA damage</keyword>
<comment type="subcellular location">
    <subcellularLocation>
        <location evidence="5">Nucleus</location>
    </subcellularLocation>
    <subcellularLocation>
        <location evidence="5">Cytoplasm</location>
    </subcellularLocation>
</comment>
<dbReference type="FunFam" id="1.10.8.10:FF:000003">
    <property type="entry name" value="UV excision repair protein RAD23 homolog"/>
    <property type="match status" value="1"/>
</dbReference>
<dbReference type="PROSITE" id="PS50053">
    <property type="entry name" value="UBIQUITIN_2"/>
    <property type="match status" value="1"/>
</dbReference>
<dbReference type="GO" id="GO:0043130">
    <property type="term" value="F:ubiquitin binding"/>
    <property type="evidence" value="ECO:0007669"/>
    <property type="project" value="UniProtKB-UniRule"/>
</dbReference>
<dbReference type="SMART" id="SM00727">
    <property type="entry name" value="STI1"/>
    <property type="match status" value="1"/>
</dbReference>
<dbReference type="AlphaFoldDB" id="B3N237"/>
<dbReference type="EMBL" id="CH902676">
    <property type="protein sequence ID" value="EDV29941.2"/>
    <property type="molecule type" value="Genomic_DNA"/>
</dbReference>
<dbReference type="OrthoDB" id="419317at2759"/>
<dbReference type="InterPro" id="IPR015940">
    <property type="entry name" value="UBA"/>
</dbReference>
<dbReference type="PRINTS" id="PR01839">
    <property type="entry name" value="RAD23PROTEIN"/>
</dbReference>
<feature type="domain" description="Ubiquitin-like" evidence="7">
    <location>
        <begin position="2"/>
        <end position="79"/>
    </location>
</feature>
<dbReference type="Pfam" id="PF00240">
    <property type="entry name" value="ubiquitin"/>
    <property type="match status" value="1"/>
</dbReference>
<dbReference type="PANTHER" id="PTHR10621">
    <property type="entry name" value="UV EXCISION REPAIR PROTEIN RAD23"/>
    <property type="match status" value="1"/>
</dbReference>
<dbReference type="Gene3D" id="1.10.8.10">
    <property type="entry name" value="DNA helicase RuvA subunit, C-terminal domain"/>
    <property type="match status" value="2"/>
</dbReference>
<dbReference type="SUPFAM" id="SSF101238">
    <property type="entry name" value="XPC-binding domain"/>
    <property type="match status" value="1"/>
</dbReference>
<dbReference type="GO" id="GO:0006289">
    <property type="term" value="P:nucleotide-excision repair"/>
    <property type="evidence" value="ECO:0007669"/>
    <property type="project" value="UniProtKB-UniRule"/>
</dbReference>
<dbReference type="GO" id="GO:0031593">
    <property type="term" value="F:polyubiquitin modification-dependent protein binding"/>
    <property type="evidence" value="ECO:0007669"/>
    <property type="project" value="UniProtKB-UniRule"/>
</dbReference>
<dbReference type="FunFam" id="3.10.20.90:FF:000254">
    <property type="entry name" value="UV excision repair protein Rad23"/>
    <property type="match status" value="1"/>
</dbReference>
<evidence type="ECO:0000256" key="2">
    <source>
        <dbReference type="ARBA" id="ARBA00022763"/>
    </source>
</evidence>
<dbReference type="PANTHER" id="PTHR10621:SF0">
    <property type="entry name" value="UV EXCISION REPAIR PROTEIN RAD23"/>
    <property type="match status" value="1"/>
</dbReference>
<gene>
    <name evidence="8" type="primary">Dana\GF19257</name>
    <name evidence="8" type="synonym">dana_GLEANR_21015</name>
    <name evidence="8" type="ORF">GF19257</name>
</gene>
<dbReference type="Pfam" id="PF09280">
    <property type="entry name" value="XPC-binding"/>
    <property type="match status" value="1"/>
</dbReference>
<organism evidence="8 9">
    <name type="scientific">Drosophila ananassae</name>
    <name type="common">Fruit fly</name>
    <dbReference type="NCBI Taxonomy" id="7217"/>
    <lineage>
        <taxon>Eukaryota</taxon>
        <taxon>Metazoa</taxon>
        <taxon>Ecdysozoa</taxon>
        <taxon>Arthropoda</taxon>
        <taxon>Hexapoda</taxon>
        <taxon>Insecta</taxon>
        <taxon>Pterygota</taxon>
        <taxon>Neoptera</taxon>
        <taxon>Endopterygota</taxon>
        <taxon>Diptera</taxon>
        <taxon>Brachycera</taxon>
        <taxon>Muscomorpha</taxon>
        <taxon>Ephydroidea</taxon>
        <taxon>Drosophilidae</taxon>
        <taxon>Drosophila</taxon>
        <taxon>Sophophora</taxon>
    </lineage>
</organism>
<keyword evidence="1" id="KW-0677">Repeat</keyword>
<dbReference type="CTD" id="43785"/>
<dbReference type="InterPro" id="IPR009060">
    <property type="entry name" value="UBA-like_sf"/>
</dbReference>
<dbReference type="InterPro" id="IPR036353">
    <property type="entry name" value="XPC-bd_sf"/>
</dbReference>
<dbReference type="GO" id="GO:0043161">
    <property type="term" value="P:proteasome-mediated ubiquitin-dependent protein catabolic process"/>
    <property type="evidence" value="ECO:0007669"/>
    <property type="project" value="UniProtKB-UniRule"/>
</dbReference>
<keyword evidence="5" id="KW-0963">Cytoplasm</keyword>
<feature type="domain" description="UBA" evidence="6">
    <location>
        <begin position="362"/>
        <end position="402"/>
    </location>
</feature>
<dbReference type="CDD" id="cd14378">
    <property type="entry name" value="UBA1_Rhp23p_like"/>
    <property type="match status" value="1"/>
</dbReference>
<reference evidence="8 9" key="1">
    <citation type="journal article" date="2007" name="Nature">
        <title>Evolution of genes and genomes on the Drosophila phylogeny.</title>
        <authorList>
            <consortium name="Drosophila 12 Genomes Consortium"/>
            <person name="Clark A.G."/>
            <person name="Eisen M.B."/>
            <person name="Smith D.R."/>
            <person name="Bergman C.M."/>
            <person name="Oliver B."/>
            <person name="Markow T.A."/>
            <person name="Kaufman T.C."/>
            <person name="Kellis M."/>
            <person name="Gelbart W."/>
            <person name="Iyer V.N."/>
            <person name="Pollard D.A."/>
            <person name="Sackton T.B."/>
            <person name="Larracuente A.M."/>
            <person name="Singh N.D."/>
            <person name="Abad J.P."/>
            <person name="Abt D.N."/>
            <person name="Adryan B."/>
            <person name="Aguade M."/>
            <person name="Akashi H."/>
            <person name="Anderson W.W."/>
            <person name="Aquadro C.F."/>
            <person name="Ardell D.H."/>
            <person name="Arguello R."/>
            <person name="Artieri C.G."/>
            <person name="Barbash D.A."/>
            <person name="Barker D."/>
            <person name="Barsanti P."/>
            <person name="Batterham P."/>
            <person name="Batzoglou S."/>
            <person name="Begun D."/>
            <person name="Bhutkar A."/>
            <person name="Blanco E."/>
            <person name="Bosak S.A."/>
            <person name="Bradley R.K."/>
            <person name="Brand A.D."/>
            <person name="Brent M.R."/>
            <person name="Brooks A.N."/>
            <person name="Brown R.H."/>
            <person name="Butlin R.K."/>
            <person name="Caggese C."/>
            <person name="Calvi B.R."/>
            <person name="Bernardo de Carvalho A."/>
            <person name="Caspi A."/>
            <person name="Castrezana S."/>
            <person name="Celniker S.E."/>
            <person name="Chang J.L."/>
            <person name="Chapple C."/>
            <person name="Chatterji S."/>
            <person name="Chinwalla A."/>
            <person name="Civetta A."/>
            <person name="Clifton S.W."/>
            <person name="Comeron J.M."/>
            <person name="Costello J.C."/>
            <person name="Coyne J.A."/>
            <person name="Daub J."/>
            <person name="David R.G."/>
            <person name="Delcher A.L."/>
            <person name="Delehaunty K."/>
            <person name="Do C.B."/>
            <person name="Ebling H."/>
            <person name="Edwards K."/>
            <person name="Eickbush T."/>
            <person name="Evans J.D."/>
            <person name="Filipski A."/>
            <person name="Findeiss S."/>
            <person name="Freyhult E."/>
            <person name="Fulton L."/>
            <person name="Fulton R."/>
            <person name="Garcia A.C."/>
            <person name="Gardiner A."/>
            <person name="Garfield D.A."/>
            <person name="Garvin B.E."/>
            <person name="Gibson G."/>
            <person name="Gilbert D."/>
            <person name="Gnerre S."/>
            <person name="Godfrey J."/>
            <person name="Good R."/>
            <person name="Gotea V."/>
            <person name="Gravely B."/>
            <person name="Greenberg A.J."/>
            <person name="Griffiths-Jones S."/>
            <person name="Gross S."/>
            <person name="Guigo R."/>
            <person name="Gustafson E.A."/>
            <person name="Haerty W."/>
            <person name="Hahn M.W."/>
            <person name="Halligan D.L."/>
            <person name="Halpern A.L."/>
            <person name="Halter G.M."/>
            <person name="Han M.V."/>
            <person name="Heger A."/>
            <person name="Hillier L."/>
            <person name="Hinrichs A.S."/>
            <person name="Holmes I."/>
            <person name="Hoskins R.A."/>
            <person name="Hubisz M.J."/>
            <person name="Hultmark D."/>
            <person name="Huntley M.A."/>
            <person name="Jaffe D.B."/>
            <person name="Jagadeeshan S."/>
            <person name="Jeck W.R."/>
            <person name="Johnson J."/>
            <person name="Jones C.D."/>
            <person name="Jordan W.C."/>
            <person name="Karpen G.H."/>
            <person name="Kataoka E."/>
            <person name="Keightley P.D."/>
            <person name="Kheradpour P."/>
            <person name="Kirkness E.F."/>
            <person name="Koerich L.B."/>
            <person name="Kristiansen K."/>
            <person name="Kudrna D."/>
            <person name="Kulathinal R.J."/>
            <person name="Kumar S."/>
            <person name="Kwok R."/>
            <person name="Lander E."/>
            <person name="Langley C.H."/>
            <person name="Lapoint R."/>
            <person name="Lazzaro B.P."/>
            <person name="Lee S.J."/>
            <person name="Levesque L."/>
            <person name="Li R."/>
            <person name="Lin C.F."/>
            <person name="Lin M.F."/>
            <person name="Lindblad-Toh K."/>
            <person name="Llopart A."/>
            <person name="Long M."/>
            <person name="Low L."/>
            <person name="Lozovsky E."/>
            <person name="Lu J."/>
            <person name="Luo M."/>
            <person name="Machado C.A."/>
            <person name="Makalowski W."/>
            <person name="Marzo M."/>
            <person name="Matsuda M."/>
            <person name="Matzkin L."/>
            <person name="McAllister B."/>
            <person name="McBride C.S."/>
            <person name="McKernan B."/>
            <person name="McKernan K."/>
            <person name="Mendez-Lago M."/>
            <person name="Minx P."/>
            <person name="Mollenhauer M.U."/>
            <person name="Montooth K."/>
            <person name="Mount S.M."/>
            <person name="Mu X."/>
            <person name="Myers E."/>
            <person name="Negre B."/>
            <person name="Newfeld S."/>
            <person name="Nielsen R."/>
            <person name="Noor M.A."/>
            <person name="O'Grady P."/>
            <person name="Pachter L."/>
            <person name="Papaceit M."/>
            <person name="Parisi M.J."/>
            <person name="Parisi M."/>
            <person name="Parts L."/>
            <person name="Pedersen J.S."/>
            <person name="Pesole G."/>
            <person name="Phillippy A.M."/>
            <person name="Ponting C.P."/>
            <person name="Pop M."/>
            <person name="Porcelli D."/>
            <person name="Powell J.R."/>
            <person name="Prohaska S."/>
            <person name="Pruitt K."/>
            <person name="Puig M."/>
            <person name="Quesneville H."/>
            <person name="Ram K.R."/>
            <person name="Rand D."/>
            <person name="Rasmussen M.D."/>
            <person name="Reed L.K."/>
            <person name="Reenan R."/>
            <person name="Reily A."/>
            <person name="Remington K.A."/>
            <person name="Rieger T.T."/>
            <person name="Ritchie M.G."/>
            <person name="Robin C."/>
            <person name="Rogers Y.H."/>
            <person name="Rohde C."/>
            <person name="Rozas J."/>
            <person name="Rubenfield M.J."/>
            <person name="Ruiz A."/>
            <person name="Russo S."/>
            <person name="Salzberg S.L."/>
            <person name="Sanchez-Gracia A."/>
            <person name="Saranga D.J."/>
            <person name="Sato H."/>
            <person name="Schaeffer S.W."/>
            <person name="Schatz M.C."/>
            <person name="Schlenke T."/>
            <person name="Schwartz R."/>
            <person name="Segarra C."/>
            <person name="Singh R.S."/>
            <person name="Sirot L."/>
            <person name="Sirota M."/>
            <person name="Sisneros N.B."/>
            <person name="Smith C.D."/>
            <person name="Smith T.F."/>
            <person name="Spieth J."/>
            <person name="Stage D.E."/>
            <person name="Stark A."/>
            <person name="Stephan W."/>
            <person name="Strausberg R.L."/>
            <person name="Strempel S."/>
            <person name="Sturgill D."/>
            <person name="Sutton G."/>
            <person name="Sutton G.G."/>
            <person name="Tao W."/>
            <person name="Teichmann S."/>
            <person name="Tobari Y.N."/>
            <person name="Tomimura Y."/>
            <person name="Tsolas J.M."/>
            <person name="Valente V.L."/>
            <person name="Venter E."/>
            <person name="Venter J.C."/>
            <person name="Vicario S."/>
            <person name="Vieira F.G."/>
            <person name="Vilella A.J."/>
            <person name="Villasante A."/>
            <person name="Walenz B."/>
            <person name="Wang J."/>
            <person name="Wasserman M."/>
            <person name="Watts T."/>
            <person name="Wilson D."/>
            <person name="Wilson R.K."/>
            <person name="Wing R.A."/>
            <person name="Wolfner M.F."/>
            <person name="Wong A."/>
            <person name="Wong G.K."/>
            <person name="Wu C.I."/>
            <person name="Wu G."/>
            <person name="Yamamoto D."/>
            <person name="Yang H.P."/>
            <person name="Yang S.P."/>
            <person name="Yorke J.A."/>
            <person name="Yoshida K."/>
            <person name="Zdobnov E."/>
            <person name="Zhang P."/>
            <person name="Zhang Y."/>
            <person name="Zimin A.V."/>
            <person name="Baldwin J."/>
            <person name="Abdouelleil A."/>
            <person name="Abdulkadir J."/>
            <person name="Abebe A."/>
            <person name="Abera B."/>
            <person name="Abreu J."/>
            <person name="Acer S.C."/>
            <person name="Aftuck L."/>
            <person name="Alexander A."/>
            <person name="An P."/>
            <person name="Anderson E."/>
            <person name="Anderson S."/>
            <person name="Arachi H."/>
            <person name="Azer M."/>
            <person name="Bachantsang P."/>
            <person name="Barry A."/>
            <person name="Bayul T."/>
            <person name="Berlin A."/>
            <person name="Bessette D."/>
            <person name="Bloom T."/>
            <person name="Blye J."/>
            <person name="Boguslavskiy L."/>
            <person name="Bonnet C."/>
            <person name="Boukhgalter B."/>
            <person name="Bourzgui I."/>
            <person name="Brown A."/>
            <person name="Cahill P."/>
            <person name="Channer S."/>
            <person name="Cheshatsang Y."/>
            <person name="Chuda L."/>
            <person name="Citroen M."/>
            <person name="Collymore A."/>
            <person name="Cooke P."/>
            <person name="Costello M."/>
            <person name="D'Aco K."/>
            <person name="Daza R."/>
            <person name="De Haan G."/>
            <person name="DeGray S."/>
            <person name="DeMaso C."/>
            <person name="Dhargay N."/>
            <person name="Dooley K."/>
            <person name="Dooley E."/>
            <person name="Doricent M."/>
            <person name="Dorje P."/>
            <person name="Dorjee K."/>
            <person name="Dupes A."/>
            <person name="Elong R."/>
            <person name="Falk J."/>
            <person name="Farina A."/>
            <person name="Faro S."/>
            <person name="Ferguson D."/>
            <person name="Fisher S."/>
            <person name="Foley C.D."/>
            <person name="Franke A."/>
            <person name="Friedrich D."/>
            <person name="Gadbois L."/>
            <person name="Gearin G."/>
            <person name="Gearin C.R."/>
            <person name="Giannoukos G."/>
            <person name="Goode T."/>
            <person name="Graham J."/>
            <person name="Grandbois E."/>
            <person name="Grewal S."/>
            <person name="Gyaltsen K."/>
            <person name="Hafez N."/>
            <person name="Hagos B."/>
            <person name="Hall J."/>
            <person name="Henson C."/>
            <person name="Hollinger A."/>
            <person name="Honan T."/>
            <person name="Huard M.D."/>
            <person name="Hughes L."/>
            <person name="Hurhula B."/>
            <person name="Husby M.E."/>
            <person name="Kamat A."/>
            <person name="Kanga B."/>
            <person name="Kashin S."/>
            <person name="Khazanovich D."/>
            <person name="Kisner P."/>
            <person name="Lance K."/>
            <person name="Lara M."/>
            <person name="Lee W."/>
            <person name="Lennon N."/>
            <person name="Letendre F."/>
            <person name="LeVine R."/>
            <person name="Lipovsky A."/>
            <person name="Liu X."/>
            <person name="Liu J."/>
            <person name="Liu S."/>
            <person name="Lokyitsang T."/>
            <person name="Lokyitsang Y."/>
            <person name="Lubonja R."/>
            <person name="Lui A."/>
            <person name="MacDonald P."/>
            <person name="Magnisalis V."/>
            <person name="Maru K."/>
            <person name="Matthews C."/>
            <person name="McCusker W."/>
            <person name="McDonough S."/>
            <person name="Mehta T."/>
            <person name="Meldrim J."/>
            <person name="Meneus L."/>
            <person name="Mihai O."/>
            <person name="Mihalev A."/>
            <person name="Mihova T."/>
            <person name="Mittelman R."/>
            <person name="Mlenga V."/>
            <person name="Montmayeur A."/>
            <person name="Mulrain L."/>
            <person name="Navidi A."/>
            <person name="Naylor J."/>
            <person name="Negash T."/>
            <person name="Nguyen T."/>
            <person name="Nguyen N."/>
            <person name="Nicol R."/>
            <person name="Norbu C."/>
            <person name="Norbu N."/>
            <person name="Novod N."/>
            <person name="O'Neill B."/>
            <person name="Osman S."/>
            <person name="Markiewicz E."/>
            <person name="Oyono O.L."/>
            <person name="Patti C."/>
            <person name="Phunkhang P."/>
            <person name="Pierre F."/>
            <person name="Priest M."/>
            <person name="Raghuraman S."/>
            <person name="Rege F."/>
            <person name="Reyes R."/>
            <person name="Rise C."/>
            <person name="Rogov P."/>
            <person name="Ross K."/>
            <person name="Ryan E."/>
            <person name="Settipalli S."/>
            <person name="Shea T."/>
            <person name="Sherpa N."/>
            <person name="Shi L."/>
            <person name="Shih D."/>
            <person name="Sparrow T."/>
            <person name="Spaulding J."/>
            <person name="Stalker J."/>
            <person name="Stange-Thomann N."/>
            <person name="Stavropoulos S."/>
            <person name="Stone C."/>
            <person name="Strader C."/>
            <person name="Tesfaye S."/>
            <person name="Thomson T."/>
            <person name="Thoulutsang Y."/>
            <person name="Thoulutsang D."/>
            <person name="Topham K."/>
            <person name="Topping I."/>
            <person name="Tsamla T."/>
            <person name="Vassiliev H."/>
            <person name="Vo A."/>
            <person name="Wangchuk T."/>
            <person name="Wangdi T."/>
            <person name="Weiand M."/>
            <person name="Wilkinson J."/>
            <person name="Wilson A."/>
            <person name="Yadav S."/>
            <person name="Young G."/>
            <person name="Yu Q."/>
            <person name="Zembek L."/>
            <person name="Zhong D."/>
            <person name="Zimmer A."/>
            <person name="Zwirko Z."/>
            <person name="Jaffe D.B."/>
            <person name="Alvarez P."/>
            <person name="Brockman W."/>
            <person name="Butler J."/>
            <person name="Chin C."/>
            <person name="Gnerre S."/>
            <person name="Grabherr M."/>
            <person name="Kleber M."/>
            <person name="Mauceli E."/>
            <person name="MacCallum I."/>
        </authorList>
    </citation>
    <scope>NUCLEOTIDE SEQUENCE [LARGE SCALE GENOMIC DNA]</scope>
    <source>
        <strain evidence="9">Tucson 14024-0371.13</strain>
    </source>
</reference>
<dbReference type="GO" id="GO:0005829">
    <property type="term" value="C:cytosol"/>
    <property type="evidence" value="ECO:0007669"/>
    <property type="project" value="TreeGrafter"/>
</dbReference>
<accession>B3N237</accession>
<dbReference type="CDD" id="cd01805">
    <property type="entry name" value="Ubl_Rad23"/>
    <property type="match status" value="1"/>
</dbReference>
<feature type="domain" description="UBA" evidence="6">
    <location>
        <begin position="156"/>
        <end position="198"/>
    </location>
</feature>
<dbReference type="GeneID" id="6502019"/>
<dbReference type="KEGG" id="dan:6502019"/>
<dbReference type="GO" id="GO:0003684">
    <property type="term" value="F:damaged DNA binding"/>
    <property type="evidence" value="ECO:0007669"/>
    <property type="project" value="UniProtKB-UniRule"/>
</dbReference>
<sequence>MMIITIKNLQQQTFTIEFEAEKTVFELKKKIFDVRGSEYIVEKQKLIYAGVILVDDHTISSYNVDEKKFIVVMLTRDTASSTCQSRIKEADNAQNRLCLNTQPLPSEITSNSDTFCGSTNQPIIISATNETKQRNDLVGELENVSLQSRAESNLLMGDEYTQTVQSLIEMGYPREQVERAMSASFNNPERAVEYLINGLPAEDENIFHVDEESTNPSLVQSGPQNISALSTGHSTGSSSDPFEFLRSQPQFLQMRSLIYQNPHLLHAVLQQIGQTNPALLQLISENQDAFLNMLNQPIENDSGAADAVPRTSTNRRRRVFSSELEGAVAAHRLGTNELRENQTGGNDEPFEHPGVATIRLNSQEQEAIERLKALGFPEALVLQAYFACEKNEELAANFLLSSSFDD</sequence>
<evidence type="ECO:0000256" key="1">
    <source>
        <dbReference type="ARBA" id="ARBA00022737"/>
    </source>
</evidence>
<dbReference type="FunFam" id="1.10.8.10:FF:000002">
    <property type="entry name" value="UV excision repair protein RAD23 homolog"/>
    <property type="match status" value="1"/>
</dbReference>
<keyword evidence="9" id="KW-1185">Reference proteome</keyword>
<comment type="function">
    <text evidence="5">Multiubiquitin chain receptor involved in modulation of proteasomal degradation. Involved in nucleotide excision repair.</text>
</comment>
<dbReference type="FunCoup" id="B3N237">
    <property type="interactions" value="2078"/>
</dbReference>
<dbReference type="FunFam" id="1.10.10.540:FF:000001">
    <property type="entry name" value="UV excision repair protein RAD23 B"/>
    <property type="match status" value="1"/>
</dbReference>
<dbReference type="PROSITE" id="PS50030">
    <property type="entry name" value="UBA"/>
    <property type="match status" value="2"/>
</dbReference>
<dbReference type="InterPro" id="IPR000626">
    <property type="entry name" value="Ubiquitin-like_dom"/>
</dbReference>
<evidence type="ECO:0000256" key="5">
    <source>
        <dbReference type="RuleBase" id="RU367049"/>
    </source>
</evidence>
<dbReference type="HOGENOM" id="CLU_040364_0_1_1"/>
<dbReference type="GO" id="GO:0070628">
    <property type="term" value="F:proteasome binding"/>
    <property type="evidence" value="ECO:0007669"/>
    <property type="project" value="TreeGrafter"/>
</dbReference>
<dbReference type="InterPro" id="IPR006636">
    <property type="entry name" value="STI1_HS-bd"/>
</dbReference>
<dbReference type="SMART" id="SM00165">
    <property type="entry name" value="UBA"/>
    <property type="match status" value="2"/>
</dbReference>
<dbReference type="Proteomes" id="UP000007801">
    <property type="component" value="Unassembled WGS sequence"/>
</dbReference>
<dbReference type="Gene3D" id="3.10.20.90">
    <property type="entry name" value="Phosphatidylinositol 3-kinase Catalytic Subunit, Chain A, domain 1"/>
    <property type="match status" value="1"/>
</dbReference>
<dbReference type="Gene3D" id="1.10.10.540">
    <property type="entry name" value="XPC-binding domain"/>
    <property type="match status" value="1"/>
</dbReference>
<dbReference type="SMR" id="B3N237"/>
<name>B3N237_DROAN</name>
<evidence type="ECO:0000259" key="6">
    <source>
        <dbReference type="PROSITE" id="PS50030"/>
    </source>
</evidence>